<evidence type="ECO:0000259" key="2">
    <source>
        <dbReference type="Pfam" id="PF01323"/>
    </source>
</evidence>
<dbReference type="GO" id="GO:0016491">
    <property type="term" value="F:oxidoreductase activity"/>
    <property type="evidence" value="ECO:0007669"/>
    <property type="project" value="InterPro"/>
</dbReference>
<dbReference type="STRING" id="105351.A0A401KES1"/>
<dbReference type="PANTHER" id="PTHR13887">
    <property type="entry name" value="GLUTATHIONE S-TRANSFERASE KAPPA"/>
    <property type="match status" value="1"/>
</dbReference>
<dbReference type="EMBL" id="BDHI01000001">
    <property type="protein sequence ID" value="GCB17820.1"/>
    <property type="molecule type" value="Genomic_DNA"/>
</dbReference>
<dbReference type="PANTHER" id="PTHR13887:SF41">
    <property type="entry name" value="THIOREDOXIN SUPERFAMILY PROTEIN"/>
    <property type="match status" value="1"/>
</dbReference>
<proteinExistence type="predicted"/>
<evidence type="ECO:0000313" key="4">
    <source>
        <dbReference type="Proteomes" id="UP000286921"/>
    </source>
</evidence>
<comment type="caution">
    <text evidence="3">The sequence shown here is derived from an EMBL/GenBank/DDBJ whole genome shotgun (WGS) entry which is preliminary data.</text>
</comment>
<reference evidence="3 4" key="1">
    <citation type="submission" date="2016-09" db="EMBL/GenBank/DDBJ databases">
        <title>Aspergillus awamori IFM 58123T.</title>
        <authorList>
            <person name="Kusuya Y."/>
            <person name="Shimizu M."/>
            <person name="Takahashi H."/>
            <person name="Yaguchi T."/>
        </authorList>
    </citation>
    <scope>NUCLEOTIDE SEQUENCE [LARGE SCALE GENOMIC DNA]</scope>
    <source>
        <strain evidence="3 4">IFM 58123</strain>
    </source>
</reference>
<dbReference type="Gene3D" id="3.40.30.10">
    <property type="entry name" value="Glutaredoxin"/>
    <property type="match status" value="1"/>
</dbReference>
<evidence type="ECO:0000256" key="1">
    <source>
        <dbReference type="SAM" id="MobiDB-lite"/>
    </source>
</evidence>
<dbReference type="InterPro" id="IPR036249">
    <property type="entry name" value="Thioredoxin-like_sf"/>
</dbReference>
<organism evidence="3 4">
    <name type="scientific">Aspergillus awamori</name>
    <name type="common">Black koji mold</name>
    <dbReference type="NCBI Taxonomy" id="105351"/>
    <lineage>
        <taxon>Eukaryota</taxon>
        <taxon>Fungi</taxon>
        <taxon>Dikarya</taxon>
        <taxon>Ascomycota</taxon>
        <taxon>Pezizomycotina</taxon>
        <taxon>Eurotiomycetes</taxon>
        <taxon>Eurotiomycetidae</taxon>
        <taxon>Eurotiales</taxon>
        <taxon>Aspergillaceae</taxon>
        <taxon>Aspergillus</taxon>
    </lineage>
</organism>
<protein>
    <recommendedName>
        <fullName evidence="2">DSBA-like thioredoxin domain-containing protein</fullName>
    </recommendedName>
</protein>
<dbReference type="AlphaFoldDB" id="A0A401KES1"/>
<accession>A0A401KES1</accession>
<gene>
    <name evidence="3" type="ORF">AAWM_00705</name>
</gene>
<name>A0A401KES1_ASPAW</name>
<sequence length="297" mass="33388">MWITLTRIDGHSTSQPCQKQGRQSQEPDGTSQGRKDIQSGWRDIEDNGMEKSPGGIMAAEKERNDHGEEGSKCEAGFWFLKSGEWCYVGFRRLTRAITTHKTTHPADTFTLTWHAFYLNPNSPSFPGLDKTEYYKSKFGADRASAIFDRLGAVGQSEGIKFSFGGRTGNTRDSHRLMWYAGQKEKIDTEKKDDNVIGGLQTRVAEELFRAYFEEEKNVTDREVLVQAGVGAGLEKSEVERLLDGEEGGKEVDLEAEKARRQLVTGVPYYMIQGQYAVEGADEPETFLEVFEQVKKSS</sequence>
<feature type="compositionally biased region" description="Basic and acidic residues" evidence="1">
    <location>
        <begin position="33"/>
        <end position="49"/>
    </location>
</feature>
<feature type="region of interest" description="Disordered" evidence="1">
    <location>
        <begin position="1"/>
        <end position="69"/>
    </location>
</feature>
<keyword evidence="4" id="KW-1185">Reference proteome</keyword>
<evidence type="ECO:0000313" key="3">
    <source>
        <dbReference type="EMBL" id="GCB17820.1"/>
    </source>
</evidence>
<feature type="compositionally biased region" description="Basic and acidic residues" evidence="1">
    <location>
        <begin position="59"/>
        <end position="69"/>
    </location>
</feature>
<dbReference type="CDD" id="cd03024">
    <property type="entry name" value="DsbA_FrnE"/>
    <property type="match status" value="1"/>
</dbReference>
<dbReference type="Pfam" id="PF01323">
    <property type="entry name" value="DSBA"/>
    <property type="match status" value="1"/>
</dbReference>
<dbReference type="SUPFAM" id="SSF52833">
    <property type="entry name" value="Thioredoxin-like"/>
    <property type="match status" value="1"/>
</dbReference>
<feature type="domain" description="DSBA-like thioredoxin" evidence="2">
    <location>
        <begin position="85"/>
        <end position="288"/>
    </location>
</feature>
<dbReference type="InterPro" id="IPR001853">
    <property type="entry name" value="DSBA-like_thioredoxin_dom"/>
</dbReference>
<dbReference type="Proteomes" id="UP000286921">
    <property type="component" value="Unassembled WGS sequence"/>
</dbReference>
<feature type="compositionally biased region" description="Polar residues" evidence="1">
    <location>
        <begin position="11"/>
        <end position="32"/>
    </location>
</feature>